<dbReference type="GO" id="GO:0071949">
    <property type="term" value="F:FAD binding"/>
    <property type="evidence" value="ECO:0007669"/>
    <property type="project" value="TreeGrafter"/>
</dbReference>
<evidence type="ECO:0000256" key="1">
    <source>
        <dbReference type="SAM" id="MobiDB-lite"/>
    </source>
</evidence>
<keyword evidence="5" id="KW-1185">Reference proteome</keyword>
<dbReference type="InterPro" id="IPR000971">
    <property type="entry name" value="Globin"/>
</dbReference>
<dbReference type="Proteomes" id="UP000568158">
    <property type="component" value="Unassembled WGS sequence"/>
</dbReference>
<dbReference type="CDD" id="cd01040">
    <property type="entry name" value="Mb-like"/>
    <property type="match status" value="1"/>
</dbReference>
<sequence>MAVFSPSEIDLLRGTWDDDIAEDTPGCSVLFSSSTFWVQIYEKLLTDHPDLANVIPSVEHQTVAFASLVCTALDNLEDLGRMDEYLMRLGRVHARVVNVKKGYFEAMGVAIIDVLELRAMPVQQIKLWCRLYEYISSKMYQGGLDPPVISDEMNRSSNPTFFMEDLKRPSDNASVSDSSSSPNSKTVFSIADDQTSDDSTDASSMVSFQLDNSYAGNCDLMKKRKNHNFMESKDRRNFFKWLQRRVQ</sequence>
<evidence type="ECO:0000313" key="3">
    <source>
        <dbReference type="EMBL" id="KAF6006285.1"/>
    </source>
</evidence>
<dbReference type="Pfam" id="PF00042">
    <property type="entry name" value="Globin"/>
    <property type="match status" value="1"/>
</dbReference>
<dbReference type="EMBL" id="CABFWN010000003">
    <property type="protein sequence ID" value="VUG18034.1"/>
    <property type="molecule type" value="Genomic_DNA"/>
</dbReference>
<evidence type="ECO:0000313" key="4">
    <source>
        <dbReference type="EMBL" id="VUG18034.1"/>
    </source>
</evidence>
<gene>
    <name evidence="4" type="ORF">DEBR0S3_00716G</name>
    <name evidence="3" type="ORF">HII12_005029</name>
</gene>
<dbReference type="InterPro" id="IPR012292">
    <property type="entry name" value="Globin/Proto"/>
</dbReference>
<dbReference type="PANTHER" id="PTHR43396">
    <property type="entry name" value="FLAVOHEMOPROTEIN"/>
    <property type="match status" value="1"/>
</dbReference>
<dbReference type="GO" id="GO:0046210">
    <property type="term" value="P:nitric oxide catabolic process"/>
    <property type="evidence" value="ECO:0007669"/>
    <property type="project" value="TreeGrafter"/>
</dbReference>
<dbReference type="Gene3D" id="1.10.490.10">
    <property type="entry name" value="Globins"/>
    <property type="match status" value="1"/>
</dbReference>
<dbReference type="GO" id="GO:0019825">
    <property type="term" value="F:oxygen binding"/>
    <property type="evidence" value="ECO:0007669"/>
    <property type="project" value="InterPro"/>
</dbReference>
<dbReference type="PROSITE" id="PS01033">
    <property type="entry name" value="GLOBIN"/>
    <property type="match status" value="1"/>
</dbReference>
<dbReference type="EMBL" id="JABCYN010000053">
    <property type="protein sequence ID" value="KAF6006285.1"/>
    <property type="molecule type" value="Genomic_DNA"/>
</dbReference>
<dbReference type="GO" id="GO:0071500">
    <property type="term" value="P:cellular response to nitrosative stress"/>
    <property type="evidence" value="ECO:0007669"/>
    <property type="project" value="TreeGrafter"/>
</dbReference>
<feature type="compositionally biased region" description="Low complexity" evidence="1">
    <location>
        <begin position="171"/>
        <end position="193"/>
    </location>
</feature>
<name>A0A7D9CXE5_DEKBR</name>
<reference evidence="3 6" key="2">
    <citation type="journal article" date="2020" name="Appl. Microbiol. Biotechnol.">
        <title>Targeted gene deletion in Brettanomyces bruxellensis with an expression-free CRISPR-Cas9 system.</title>
        <authorList>
            <person name="Varela C."/>
            <person name="Bartel C."/>
            <person name="Onetto C."/>
            <person name="Borneman A."/>
        </authorList>
    </citation>
    <scope>NUCLEOTIDE SEQUENCE [LARGE SCALE GENOMIC DNA]</scope>
    <source>
        <strain evidence="3 6">AWRI1613</strain>
    </source>
</reference>
<accession>A0A7D9CXE5</accession>
<dbReference type="InterPro" id="IPR044399">
    <property type="entry name" value="Mb-like_M"/>
</dbReference>
<evidence type="ECO:0000313" key="6">
    <source>
        <dbReference type="Proteomes" id="UP000568158"/>
    </source>
</evidence>
<dbReference type="GO" id="GO:0020037">
    <property type="term" value="F:heme binding"/>
    <property type="evidence" value="ECO:0007669"/>
    <property type="project" value="InterPro"/>
</dbReference>
<evidence type="ECO:0000259" key="2">
    <source>
        <dbReference type="PROSITE" id="PS01033"/>
    </source>
</evidence>
<dbReference type="GO" id="GO:0008941">
    <property type="term" value="F:nitric oxide dioxygenase NAD(P)H activity"/>
    <property type="evidence" value="ECO:0007669"/>
    <property type="project" value="TreeGrafter"/>
</dbReference>
<dbReference type="Proteomes" id="UP000478008">
    <property type="component" value="Unassembled WGS sequence"/>
</dbReference>
<feature type="domain" description="Globin" evidence="2">
    <location>
        <begin position="3"/>
        <end position="144"/>
    </location>
</feature>
<protein>
    <submittedName>
        <fullName evidence="4">DEBR0S3_00716g1_1</fullName>
    </submittedName>
</protein>
<proteinExistence type="predicted"/>
<dbReference type="InterPro" id="IPR009050">
    <property type="entry name" value="Globin-like_sf"/>
</dbReference>
<reference evidence="4 5" key="1">
    <citation type="submission" date="2019-07" db="EMBL/GenBank/DDBJ databases">
        <authorList>
            <person name="Friedrich A."/>
            <person name="Schacherer J."/>
        </authorList>
    </citation>
    <scope>NUCLEOTIDE SEQUENCE [LARGE SCALE GENOMIC DNA]</scope>
</reference>
<feature type="region of interest" description="Disordered" evidence="1">
    <location>
        <begin position="168"/>
        <end position="202"/>
    </location>
</feature>
<organism evidence="4 5">
    <name type="scientific">Dekkera bruxellensis</name>
    <name type="common">Brettanomyces custersii</name>
    <dbReference type="NCBI Taxonomy" id="5007"/>
    <lineage>
        <taxon>Eukaryota</taxon>
        <taxon>Fungi</taxon>
        <taxon>Dikarya</taxon>
        <taxon>Ascomycota</taxon>
        <taxon>Saccharomycotina</taxon>
        <taxon>Pichiomycetes</taxon>
        <taxon>Pichiales</taxon>
        <taxon>Pichiaceae</taxon>
        <taxon>Brettanomyces</taxon>
    </lineage>
</organism>
<dbReference type="SUPFAM" id="SSF46458">
    <property type="entry name" value="Globin-like"/>
    <property type="match status" value="1"/>
</dbReference>
<dbReference type="PANTHER" id="PTHR43396:SF6">
    <property type="entry name" value="ABL201WP"/>
    <property type="match status" value="1"/>
</dbReference>
<dbReference type="AlphaFoldDB" id="A0A7D9CXE5"/>
<evidence type="ECO:0000313" key="5">
    <source>
        <dbReference type="Proteomes" id="UP000478008"/>
    </source>
</evidence>